<keyword evidence="3" id="KW-1185">Reference proteome</keyword>
<evidence type="ECO:0000313" key="3">
    <source>
        <dbReference type="Proteomes" id="UP000032811"/>
    </source>
</evidence>
<evidence type="ECO:0000313" key="2">
    <source>
        <dbReference type="EMBL" id="CEQ03525.1"/>
    </source>
</evidence>
<evidence type="ECO:0000313" key="4">
    <source>
        <dbReference type="Proteomes" id="UP000049127"/>
    </source>
</evidence>
<name>A0A0A1SJM6_PARSO</name>
<dbReference type="RefSeq" id="WP_155484061.1">
    <property type="nucleotide sequence ID" value="NZ_CDNI01000003.1"/>
</dbReference>
<dbReference type="EMBL" id="CEKZ01000003">
    <property type="protein sequence ID" value="CEQ03525.1"/>
    <property type="molecule type" value="Genomic_DNA"/>
</dbReference>
<accession>A0A0A1SJM6</accession>
<proteinExistence type="predicted"/>
<dbReference type="OrthoDB" id="1754312at2"/>
<dbReference type="Proteomes" id="UP000049127">
    <property type="component" value="Unassembled WGS sequence"/>
</dbReference>
<protein>
    <submittedName>
        <fullName evidence="2">Uncharacterized protein</fullName>
    </submittedName>
</protein>
<reference evidence="2 4" key="2">
    <citation type="submission" date="2015-01" db="EMBL/GenBank/DDBJ databases">
        <authorList>
            <person name="Aslett A.Martin."/>
            <person name="De Silva Nishadi"/>
        </authorList>
    </citation>
    <scope>NUCLEOTIDE SEQUENCE [LARGE SCALE GENOMIC DNA]</scope>
    <source>
        <strain evidence="2 4">R28058</strain>
    </source>
</reference>
<dbReference type="GeneID" id="97537389"/>
<sequence>MKNKQPKFNSNSDVKMACTTKKRLQGTCPEYKDGCQSKEEKNKKYTNQFK</sequence>
<reference evidence="1 3" key="1">
    <citation type="submission" date="2014-11" db="EMBL/GenBank/DDBJ databases">
        <authorList>
            <person name="Aslett M.A."/>
            <person name="De Silva N."/>
        </authorList>
    </citation>
    <scope>NUCLEOTIDE SEQUENCE [LARGE SCALE GENOMIC DNA]</scope>
    <source>
        <strain evidence="1 3">ATCC9714</strain>
    </source>
</reference>
<gene>
    <name evidence="1" type="ORF">ATCC9714_15451</name>
    <name evidence="2" type="ORF">R28058_12581</name>
</gene>
<dbReference type="EMBL" id="LN679998">
    <property type="protein sequence ID" value="CEJ73657.1"/>
    <property type="molecule type" value="Genomic_DNA"/>
</dbReference>
<evidence type="ECO:0000313" key="1">
    <source>
        <dbReference type="EMBL" id="CEJ73657.1"/>
    </source>
</evidence>
<dbReference type="Proteomes" id="UP000032811">
    <property type="component" value="Chromosome 1"/>
</dbReference>
<organism evidence="2 4">
    <name type="scientific">Paraclostridium sordellii</name>
    <name type="common">Clostridium sordellii</name>
    <dbReference type="NCBI Taxonomy" id="1505"/>
    <lineage>
        <taxon>Bacteria</taxon>
        <taxon>Bacillati</taxon>
        <taxon>Bacillota</taxon>
        <taxon>Clostridia</taxon>
        <taxon>Peptostreptococcales</taxon>
        <taxon>Peptostreptococcaceae</taxon>
        <taxon>Paraclostridium</taxon>
    </lineage>
</organism>
<dbReference type="AlphaFoldDB" id="A0A0A1SJM6"/>